<dbReference type="AlphaFoldDB" id="A0AB39XPU8"/>
<accession>A0AB39XPU8</accession>
<protein>
    <submittedName>
        <fullName evidence="2">Uncharacterized protein</fullName>
    </submittedName>
</protein>
<gene>
    <name evidence="2" type="ORF">AB8Z38_11565</name>
</gene>
<feature type="compositionally biased region" description="Basic residues" evidence="1">
    <location>
        <begin position="10"/>
        <end position="23"/>
    </location>
</feature>
<evidence type="ECO:0000256" key="1">
    <source>
        <dbReference type="SAM" id="MobiDB-lite"/>
    </source>
</evidence>
<proteinExistence type="predicted"/>
<dbReference type="EMBL" id="CP165734">
    <property type="protein sequence ID" value="XDV59938.1"/>
    <property type="molecule type" value="Genomic_DNA"/>
</dbReference>
<evidence type="ECO:0000313" key="2">
    <source>
        <dbReference type="EMBL" id="XDV59938.1"/>
    </source>
</evidence>
<sequence length="80" mass="9362">MDKPTPPTNRQRRREQQRRHRLRQREGRRVYPVELDGSILSMLVDLRWLDDDKAGDHREVGAAVRRLLIEAASGLPPKKP</sequence>
<reference evidence="2" key="1">
    <citation type="submission" date="2024-08" db="EMBL/GenBank/DDBJ databases">
        <authorList>
            <person name="Chaddad Z."/>
            <person name="Lamrabet M."/>
            <person name="Bouhnik O."/>
            <person name="Alami S."/>
            <person name="Wipf D."/>
            <person name="Courty P.E."/>
            <person name="Missbah El Idrissi M."/>
        </authorList>
    </citation>
    <scope>NUCLEOTIDE SEQUENCE</scope>
    <source>
        <strain evidence="2">LLZ17</strain>
    </source>
</reference>
<dbReference type="RefSeq" id="WP_369725151.1">
    <property type="nucleotide sequence ID" value="NZ_CP165734.1"/>
</dbReference>
<feature type="region of interest" description="Disordered" evidence="1">
    <location>
        <begin position="1"/>
        <end position="26"/>
    </location>
</feature>
<name>A0AB39XPU8_9BRAD</name>
<organism evidence="2">
    <name type="scientific">Bradyrhizobium sp. LLZ17</name>
    <dbReference type="NCBI Taxonomy" id="3239388"/>
    <lineage>
        <taxon>Bacteria</taxon>
        <taxon>Pseudomonadati</taxon>
        <taxon>Pseudomonadota</taxon>
        <taxon>Alphaproteobacteria</taxon>
        <taxon>Hyphomicrobiales</taxon>
        <taxon>Nitrobacteraceae</taxon>
        <taxon>Bradyrhizobium</taxon>
    </lineage>
</organism>